<evidence type="ECO:0000313" key="2">
    <source>
        <dbReference type="EMBL" id="MXO53130.1"/>
    </source>
</evidence>
<accession>A0A844Y3Q5</accession>
<comment type="caution">
    <text evidence="2">The sequence shown here is derived from an EMBL/GenBank/DDBJ whole genome shotgun (WGS) entry which is preliminary data.</text>
</comment>
<evidence type="ECO:0000313" key="3">
    <source>
        <dbReference type="Proteomes" id="UP000430272"/>
    </source>
</evidence>
<dbReference type="AlphaFoldDB" id="A0A844Y3Q5"/>
<dbReference type="Proteomes" id="UP000430272">
    <property type="component" value="Unassembled WGS sequence"/>
</dbReference>
<sequence length="144" mass="16162">MKYLFIAIILSVISPTSLQACLAPRDTDASRERWMQETGGLKVAGRYYEIRELTFRRPADANRSGPAAIWYFGRVIGDDGANYETFHRSVDVRYMCEQAGGPRAAATGDFYITKDAETGLFYIRDWDGEYVLSPAGEDLEEAAE</sequence>
<name>A0A844Y3Q5_9SPHN</name>
<organism evidence="2 3">
    <name type="scientific">Qipengyuania pelagi</name>
    <dbReference type="NCBI Taxonomy" id="994320"/>
    <lineage>
        <taxon>Bacteria</taxon>
        <taxon>Pseudomonadati</taxon>
        <taxon>Pseudomonadota</taxon>
        <taxon>Alphaproteobacteria</taxon>
        <taxon>Sphingomonadales</taxon>
        <taxon>Erythrobacteraceae</taxon>
        <taxon>Qipengyuania</taxon>
    </lineage>
</organism>
<proteinExistence type="predicted"/>
<dbReference type="PROSITE" id="PS51257">
    <property type="entry name" value="PROKAR_LIPOPROTEIN"/>
    <property type="match status" value="1"/>
</dbReference>
<dbReference type="RefSeq" id="WP_160660020.1">
    <property type="nucleotide sequence ID" value="NZ_BAABDV010000001.1"/>
</dbReference>
<reference evidence="2 3" key="1">
    <citation type="submission" date="2019-12" db="EMBL/GenBank/DDBJ databases">
        <title>Genomic-based taxomic classification of the family Erythrobacteraceae.</title>
        <authorList>
            <person name="Xu L."/>
        </authorList>
    </citation>
    <scope>NUCLEOTIDE SEQUENCE [LARGE SCALE GENOMIC DNA]</scope>
    <source>
        <strain evidence="2 3">JCM 17468</strain>
    </source>
</reference>
<feature type="chain" id="PRO_5032286621" description="DUF995 domain-containing protein" evidence="1">
    <location>
        <begin position="21"/>
        <end position="144"/>
    </location>
</feature>
<keyword evidence="1" id="KW-0732">Signal</keyword>
<dbReference type="EMBL" id="WTYD01000001">
    <property type="protein sequence ID" value="MXO53130.1"/>
    <property type="molecule type" value="Genomic_DNA"/>
</dbReference>
<evidence type="ECO:0000256" key="1">
    <source>
        <dbReference type="SAM" id="SignalP"/>
    </source>
</evidence>
<evidence type="ECO:0008006" key="4">
    <source>
        <dbReference type="Google" id="ProtNLM"/>
    </source>
</evidence>
<protein>
    <recommendedName>
        <fullName evidence="4">DUF995 domain-containing protein</fullName>
    </recommendedName>
</protein>
<keyword evidence="3" id="KW-1185">Reference proteome</keyword>
<gene>
    <name evidence="2" type="ORF">GRI47_03770</name>
</gene>
<feature type="signal peptide" evidence="1">
    <location>
        <begin position="1"/>
        <end position="20"/>
    </location>
</feature>